<feature type="compositionally biased region" description="Basic and acidic residues" evidence="2">
    <location>
        <begin position="292"/>
        <end position="319"/>
    </location>
</feature>
<feature type="compositionally biased region" description="Polar residues" evidence="2">
    <location>
        <begin position="320"/>
        <end position="330"/>
    </location>
</feature>
<accession>A0AAV7SEW2</accession>
<evidence type="ECO:0000256" key="1">
    <source>
        <dbReference type="SAM" id="Coils"/>
    </source>
</evidence>
<comment type="caution">
    <text evidence="3">The sequence shown here is derived from an EMBL/GenBank/DDBJ whole genome shotgun (WGS) entry which is preliminary data.</text>
</comment>
<sequence>MAGLSWTPVVNNDYTEGNVSDRWVPQQQMPTDPRFTVEVVDDYDDDEPPELETEDVLVWKSGSAGECVNDICLVAQEEDDLRTQALQLLAELEETRELALKHEQSFVELQGILEDERLASAQQAEIFTKQIQNLQGQLRSVQEEIDSLEEEKESELQEVEDELKCAQEEILALRTAAEDAAAERENDIATLQEELCRLRAELVKLQQTRDEYELEITTLRAEIQMKSCGHQESEEVQLQGELQALREQCQQLRGERRSLLESNNLLRRQLHEQAEGQQLGDGSITEAEEEGRDTNDNQEEGGRETPKMESEQNEDEPRTESISAWRQGDTSLEERGLPPLLEEEEEEEVQEASCVHLEASTKVMCHKETPKTQRDDEGFGLRQQLQSAEEKVQRAQNECEGLLTEFQELQLRHRLSQEEQEKLQEELKQCREEIHRLKGSSSQEFREEETSESKNMAPRRRMSAAHQTNKAKNGPPQPLAGLSRTGCYSGPALVLVGRDLLRRSGSLRGVDATRGPRHRNSCCHPVPRPEKSTGLTIANALSALNEVYLHLQRSTNTQTCDDSHGTLPAAATRSPRTPLDACCFDSRPLGGLLARRGNSERQLVFCLNIFIDAAAGRASRHCVLCTYGREWVRACTLLPRALVKRPSAVRALRRHTTACVPRCFWTRPPRHYLPPSFSNKLGLKRLSCVRHLPRPGLYVTHALVVPYRHVLENWPVCF</sequence>
<gene>
    <name evidence="3" type="ORF">NDU88_002958</name>
</gene>
<feature type="region of interest" description="Disordered" evidence="2">
    <location>
        <begin position="508"/>
        <end position="528"/>
    </location>
</feature>
<proteinExistence type="predicted"/>
<dbReference type="GO" id="GO:0001675">
    <property type="term" value="P:acrosome assembly"/>
    <property type="evidence" value="ECO:0007669"/>
    <property type="project" value="TreeGrafter"/>
</dbReference>
<feature type="coiled-coil region" evidence="1">
    <location>
        <begin position="124"/>
        <end position="269"/>
    </location>
</feature>
<feature type="region of interest" description="Disordered" evidence="2">
    <location>
        <begin position="272"/>
        <end position="332"/>
    </location>
</feature>
<evidence type="ECO:0000313" key="4">
    <source>
        <dbReference type="Proteomes" id="UP001066276"/>
    </source>
</evidence>
<organism evidence="3 4">
    <name type="scientific">Pleurodeles waltl</name>
    <name type="common">Iberian ribbed newt</name>
    <dbReference type="NCBI Taxonomy" id="8319"/>
    <lineage>
        <taxon>Eukaryota</taxon>
        <taxon>Metazoa</taxon>
        <taxon>Chordata</taxon>
        <taxon>Craniata</taxon>
        <taxon>Vertebrata</taxon>
        <taxon>Euteleostomi</taxon>
        <taxon>Amphibia</taxon>
        <taxon>Batrachia</taxon>
        <taxon>Caudata</taxon>
        <taxon>Salamandroidea</taxon>
        <taxon>Salamandridae</taxon>
        <taxon>Pleurodelinae</taxon>
        <taxon>Pleurodeles</taxon>
    </lineage>
</organism>
<dbReference type="Proteomes" id="UP001066276">
    <property type="component" value="Chromosome 4_2"/>
</dbReference>
<dbReference type="GO" id="GO:0002080">
    <property type="term" value="C:acrosomal membrane"/>
    <property type="evidence" value="ECO:0007669"/>
    <property type="project" value="TreeGrafter"/>
</dbReference>
<dbReference type="GO" id="GO:0007338">
    <property type="term" value="P:single fertilization"/>
    <property type="evidence" value="ECO:0007669"/>
    <property type="project" value="TreeGrafter"/>
</dbReference>
<evidence type="ECO:0008006" key="5">
    <source>
        <dbReference type="Google" id="ProtNLM"/>
    </source>
</evidence>
<keyword evidence="1" id="KW-0175">Coiled coil</keyword>
<dbReference type="InterPro" id="IPR051176">
    <property type="entry name" value="Cent_Immune-Sig_Mod"/>
</dbReference>
<dbReference type="PANTHER" id="PTHR15715:SF26">
    <property type="entry name" value="COILED-COIL DOMAIN-CONTAINING PROTEIN 136"/>
    <property type="match status" value="1"/>
</dbReference>
<keyword evidence="4" id="KW-1185">Reference proteome</keyword>
<dbReference type="AlphaFoldDB" id="A0AAV7SEW2"/>
<evidence type="ECO:0000256" key="2">
    <source>
        <dbReference type="SAM" id="MobiDB-lite"/>
    </source>
</evidence>
<feature type="region of interest" description="Disordered" evidence="2">
    <location>
        <begin position="437"/>
        <end position="477"/>
    </location>
</feature>
<dbReference type="EMBL" id="JANPWB010000008">
    <property type="protein sequence ID" value="KAJ1162490.1"/>
    <property type="molecule type" value="Genomic_DNA"/>
</dbReference>
<name>A0AAV7SEW2_PLEWA</name>
<evidence type="ECO:0000313" key="3">
    <source>
        <dbReference type="EMBL" id="KAJ1162490.1"/>
    </source>
</evidence>
<dbReference type="PANTHER" id="PTHR15715">
    <property type="entry name" value="CENTROSOMAL PROTEIN OF 170 KDA"/>
    <property type="match status" value="1"/>
</dbReference>
<reference evidence="3" key="1">
    <citation type="journal article" date="2022" name="bioRxiv">
        <title>Sequencing and chromosome-scale assembly of the giantPleurodeles waltlgenome.</title>
        <authorList>
            <person name="Brown T."/>
            <person name="Elewa A."/>
            <person name="Iarovenko S."/>
            <person name="Subramanian E."/>
            <person name="Araus A.J."/>
            <person name="Petzold A."/>
            <person name="Susuki M."/>
            <person name="Suzuki K.-i.T."/>
            <person name="Hayashi T."/>
            <person name="Toyoda A."/>
            <person name="Oliveira C."/>
            <person name="Osipova E."/>
            <person name="Leigh N.D."/>
            <person name="Simon A."/>
            <person name="Yun M.H."/>
        </authorList>
    </citation>
    <scope>NUCLEOTIDE SEQUENCE</scope>
    <source>
        <strain evidence="3">20211129_DDA</strain>
        <tissue evidence="3">Liver</tissue>
    </source>
</reference>
<protein>
    <recommendedName>
        <fullName evidence="5">Coiled-coil domain-containing protein 136-like</fullName>
    </recommendedName>
</protein>